<keyword evidence="3" id="KW-0285">Flavoprotein</keyword>
<comment type="cofactor">
    <cofactor evidence="1">
        <name>FAD</name>
        <dbReference type="ChEBI" id="CHEBI:57692"/>
    </cofactor>
</comment>
<evidence type="ECO:0000256" key="1">
    <source>
        <dbReference type="ARBA" id="ARBA00001974"/>
    </source>
</evidence>
<dbReference type="InterPro" id="IPR036250">
    <property type="entry name" value="AcylCo_DH-like_C"/>
</dbReference>
<feature type="domain" description="Acyl-CoA dehydrogenase/oxidase C-terminal" evidence="5">
    <location>
        <begin position="231"/>
        <end position="337"/>
    </location>
</feature>
<dbReference type="GO" id="GO:0003995">
    <property type="term" value="F:acyl-CoA dehydrogenase activity"/>
    <property type="evidence" value="ECO:0007669"/>
    <property type="project" value="TreeGrafter"/>
</dbReference>
<keyword evidence="4" id="KW-0274">FAD</keyword>
<evidence type="ECO:0000313" key="6">
    <source>
        <dbReference type="EMBL" id="RQT24750.1"/>
    </source>
</evidence>
<dbReference type="Pfam" id="PF00441">
    <property type="entry name" value="Acyl-CoA_dh_1"/>
    <property type="match status" value="1"/>
</dbReference>
<proteinExistence type="inferred from homology"/>
<dbReference type="Proteomes" id="UP000269271">
    <property type="component" value="Unassembled WGS sequence"/>
</dbReference>
<dbReference type="InterPro" id="IPR009100">
    <property type="entry name" value="AcylCoA_DH/oxidase_NM_dom_sf"/>
</dbReference>
<organism evidence="6 7">
    <name type="scientific">Burkholderia contaminans</name>
    <dbReference type="NCBI Taxonomy" id="488447"/>
    <lineage>
        <taxon>Bacteria</taxon>
        <taxon>Pseudomonadati</taxon>
        <taxon>Pseudomonadota</taxon>
        <taxon>Betaproteobacteria</taxon>
        <taxon>Burkholderiales</taxon>
        <taxon>Burkholderiaceae</taxon>
        <taxon>Burkholderia</taxon>
        <taxon>Burkholderia cepacia complex</taxon>
    </lineage>
</organism>
<evidence type="ECO:0000313" key="7">
    <source>
        <dbReference type="Proteomes" id="UP000269271"/>
    </source>
</evidence>
<comment type="similarity">
    <text evidence="2">Belongs to the acyl-CoA dehydrogenase family.</text>
</comment>
<gene>
    <name evidence="6" type="ORF">DF037_22285</name>
</gene>
<name>A0A3N8QNF5_9BURK</name>
<dbReference type="InterPro" id="IPR009075">
    <property type="entry name" value="AcylCo_DH/oxidase_C"/>
</dbReference>
<dbReference type="Gene3D" id="1.20.140.10">
    <property type="entry name" value="Butyryl-CoA Dehydrogenase, subunit A, domain 3"/>
    <property type="match status" value="1"/>
</dbReference>
<dbReference type="PANTHER" id="PTHR43884:SF12">
    <property type="entry name" value="ISOVALERYL-COA DEHYDROGENASE, MITOCHONDRIAL-RELATED"/>
    <property type="match status" value="1"/>
</dbReference>
<reference evidence="6 7" key="1">
    <citation type="submission" date="2018-08" db="EMBL/GenBank/DDBJ databases">
        <title>Comparative analysis of Burkholderia isolates from Puerto Rico.</title>
        <authorList>
            <person name="Hall C."/>
            <person name="Sahl J."/>
            <person name="Wagner D."/>
        </authorList>
    </citation>
    <scope>NUCLEOTIDE SEQUENCE [LARGE SCALE GENOMIC DNA]</scope>
    <source>
        <strain evidence="6 7">Bp9001</strain>
    </source>
</reference>
<dbReference type="PANTHER" id="PTHR43884">
    <property type="entry name" value="ACYL-COA DEHYDROGENASE"/>
    <property type="match status" value="1"/>
</dbReference>
<dbReference type="AlphaFoldDB" id="A0A3N8QNF5"/>
<dbReference type="EMBL" id="QTQX01000015">
    <property type="protein sequence ID" value="RQT24750.1"/>
    <property type="molecule type" value="Genomic_DNA"/>
</dbReference>
<dbReference type="SUPFAM" id="SSF47203">
    <property type="entry name" value="Acyl-CoA dehydrogenase C-terminal domain-like"/>
    <property type="match status" value="1"/>
</dbReference>
<dbReference type="InterPro" id="IPR037069">
    <property type="entry name" value="AcylCoA_DH/ox_N_sf"/>
</dbReference>
<dbReference type="RefSeq" id="WP_124618705.1">
    <property type="nucleotide sequence ID" value="NZ_QTQX01000015.1"/>
</dbReference>
<comment type="caution">
    <text evidence="6">The sequence shown here is derived from an EMBL/GenBank/DDBJ whole genome shotgun (WGS) entry which is preliminary data.</text>
</comment>
<evidence type="ECO:0000256" key="2">
    <source>
        <dbReference type="ARBA" id="ARBA00009347"/>
    </source>
</evidence>
<accession>A0A3N8QNF5</accession>
<protein>
    <submittedName>
        <fullName evidence="6">Acyl-CoA dehydrogenase</fullName>
    </submittedName>
</protein>
<sequence>MMRNPVPSSSDLVPPTWTVSDDQRALVTACQRFAQDQLEPLLAAPPSQADWRDIVTHASSLDLGTMILPTSLGGMAIGQHDLCGIVSTLACGPIERAVQLTHSIPALMTLRAFHALDALAPHPIGDYFNGTRVIALTVPDFHTGTLWHLHDQDCTPVAPLMIAPHARGLGLIDSTQASADARRRCLVVLGTLSLEQWRCKGTLQAAALASIDQCDAQSDSPAQTWLTNIALYLSALLNGAMQHDVAFALRYGAERRAFRKPIMLHQRVATRLADMLIATQGTHLFLRALTLAAPNISTTLVRQLVRHIAAESVELTHELVQFCGAHGYVSGLPPAARLTTCHWFAMLLMRVDTALAQLTARHTFDSTTGASK</sequence>
<dbReference type="GO" id="GO:0050660">
    <property type="term" value="F:flavin adenine dinucleotide binding"/>
    <property type="evidence" value="ECO:0007669"/>
    <property type="project" value="InterPro"/>
</dbReference>
<dbReference type="Gene3D" id="1.10.540.10">
    <property type="entry name" value="Acyl-CoA dehydrogenase/oxidase, N-terminal domain"/>
    <property type="match status" value="1"/>
</dbReference>
<evidence type="ECO:0000256" key="3">
    <source>
        <dbReference type="ARBA" id="ARBA00022630"/>
    </source>
</evidence>
<evidence type="ECO:0000256" key="4">
    <source>
        <dbReference type="ARBA" id="ARBA00022827"/>
    </source>
</evidence>
<evidence type="ECO:0000259" key="5">
    <source>
        <dbReference type="Pfam" id="PF00441"/>
    </source>
</evidence>
<dbReference type="SUPFAM" id="SSF56645">
    <property type="entry name" value="Acyl-CoA dehydrogenase NM domain-like"/>
    <property type="match status" value="1"/>
</dbReference>